<evidence type="ECO:0000313" key="7">
    <source>
        <dbReference type="EMBL" id="RIA85971.1"/>
    </source>
</evidence>
<reference evidence="7 8" key="1">
    <citation type="submission" date="2018-06" db="EMBL/GenBank/DDBJ databases">
        <title>Comparative genomics reveals the genomic features of Rhizophagus irregularis, R. cerebriforme, R. diaphanum and Gigaspora rosea, and their symbiotic lifestyle signature.</title>
        <authorList>
            <person name="Morin E."/>
            <person name="San Clemente H."/>
            <person name="Chen E.C.H."/>
            <person name="De La Providencia I."/>
            <person name="Hainaut M."/>
            <person name="Kuo A."/>
            <person name="Kohler A."/>
            <person name="Murat C."/>
            <person name="Tang N."/>
            <person name="Roy S."/>
            <person name="Loubradou J."/>
            <person name="Henrissat B."/>
            <person name="Grigoriev I.V."/>
            <person name="Corradi N."/>
            <person name="Roux C."/>
            <person name="Martin F.M."/>
        </authorList>
    </citation>
    <scope>NUCLEOTIDE SEQUENCE [LARGE SCALE GENOMIC DNA]</scope>
    <source>
        <strain evidence="7 8">DAOM 227022</strain>
    </source>
</reference>
<dbReference type="InterPro" id="IPR001245">
    <property type="entry name" value="Ser-Thr/Tyr_kinase_cat_dom"/>
</dbReference>
<dbReference type="GO" id="GO:0004674">
    <property type="term" value="F:protein serine/threonine kinase activity"/>
    <property type="evidence" value="ECO:0007669"/>
    <property type="project" value="UniProtKB-KW"/>
</dbReference>
<dbReference type="PANTHER" id="PTHR24351">
    <property type="entry name" value="RIBOSOMAL PROTEIN S6 KINASE"/>
    <property type="match status" value="1"/>
</dbReference>
<organism evidence="7 8">
    <name type="scientific">Glomus cerebriforme</name>
    <dbReference type="NCBI Taxonomy" id="658196"/>
    <lineage>
        <taxon>Eukaryota</taxon>
        <taxon>Fungi</taxon>
        <taxon>Fungi incertae sedis</taxon>
        <taxon>Mucoromycota</taxon>
        <taxon>Glomeromycotina</taxon>
        <taxon>Glomeromycetes</taxon>
        <taxon>Glomerales</taxon>
        <taxon>Glomeraceae</taxon>
        <taxon>Glomus</taxon>
    </lineage>
</organism>
<dbReference type="Proteomes" id="UP000265703">
    <property type="component" value="Unassembled WGS sequence"/>
</dbReference>
<name>A0A397SSX5_9GLOM</name>
<sequence>QKLRYMHSVIIGLYFIHKINLIHKDLHLGNILTESEYIAYISDFGFCKPADESDSRKIYRVMPYMAPEILHEKEYTQKSDVYSFGIIMNEI</sequence>
<evidence type="ECO:0000256" key="4">
    <source>
        <dbReference type="ARBA" id="ARBA00022777"/>
    </source>
</evidence>
<evidence type="ECO:0000256" key="5">
    <source>
        <dbReference type="ARBA" id="ARBA00022840"/>
    </source>
</evidence>
<dbReference type="Gene3D" id="1.10.510.10">
    <property type="entry name" value="Transferase(Phosphotransferase) domain 1"/>
    <property type="match status" value="1"/>
</dbReference>
<accession>A0A397SSX5</accession>
<dbReference type="SUPFAM" id="SSF56112">
    <property type="entry name" value="Protein kinase-like (PK-like)"/>
    <property type="match status" value="1"/>
</dbReference>
<dbReference type="EMBL" id="QKYT01000392">
    <property type="protein sequence ID" value="RIA85971.1"/>
    <property type="molecule type" value="Genomic_DNA"/>
</dbReference>
<proteinExistence type="predicted"/>
<dbReference type="InterPro" id="IPR011009">
    <property type="entry name" value="Kinase-like_dom_sf"/>
</dbReference>
<feature type="non-terminal residue" evidence="7">
    <location>
        <position position="91"/>
    </location>
</feature>
<dbReference type="GO" id="GO:0005524">
    <property type="term" value="F:ATP binding"/>
    <property type="evidence" value="ECO:0007669"/>
    <property type="project" value="UniProtKB-KW"/>
</dbReference>
<keyword evidence="1" id="KW-0723">Serine/threonine-protein kinase</keyword>
<keyword evidence="8" id="KW-1185">Reference proteome</keyword>
<dbReference type="PROSITE" id="PS50011">
    <property type="entry name" value="PROTEIN_KINASE_DOM"/>
    <property type="match status" value="1"/>
</dbReference>
<dbReference type="InterPro" id="IPR000719">
    <property type="entry name" value="Prot_kinase_dom"/>
</dbReference>
<keyword evidence="5" id="KW-0067">ATP-binding</keyword>
<evidence type="ECO:0000259" key="6">
    <source>
        <dbReference type="PROSITE" id="PS50011"/>
    </source>
</evidence>
<protein>
    <submittedName>
        <fullName evidence="7">Kinase-like domain-containing protein</fullName>
    </submittedName>
</protein>
<evidence type="ECO:0000256" key="1">
    <source>
        <dbReference type="ARBA" id="ARBA00022527"/>
    </source>
</evidence>
<keyword evidence="3" id="KW-0547">Nucleotide-binding</keyword>
<feature type="non-terminal residue" evidence="7">
    <location>
        <position position="1"/>
    </location>
</feature>
<dbReference type="AlphaFoldDB" id="A0A397SSX5"/>
<evidence type="ECO:0000256" key="3">
    <source>
        <dbReference type="ARBA" id="ARBA00022741"/>
    </source>
</evidence>
<evidence type="ECO:0000313" key="8">
    <source>
        <dbReference type="Proteomes" id="UP000265703"/>
    </source>
</evidence>
<keyword evidence="4 7" id="KW-0418">Kinase</keyword>
<feature type="domain" description="Protein kinase" evidence="6">
    <location>
        <begin position="1"/>
        <end position="91"/>
    </location>
</feature>
<evidence type="ECO:0000256" key="2">
    <source>
        <dbReference type="ARBA" id="ARBA00022679"/>
    </source>
</evidence>
<gene>
    <name evidence="7" type="ORF">C1645_678442</name>
</gene>
<dbReference type="OrthoDB" id="2447406at2759"/>
<dbReference type="Pfam" id="PF07714">
    <property type="entry name" value="PK_Tyr_Ser-Thr"/>
    <property type="match status" value="1"/>
</dbReference>
<keyword evidence="2" id="KW-0808">Transferase</keyword>
<comment type="caution">
    <text evidence="7">The sequence shown here is derived from an EMBL/GenBank/DDBJ whole genome shotgun (WGS) entry which is preliminary data.</text>
</comment>